<evidence type="ECO:0000313" key="2">
    <source>
        <dbReference type="EMBL" id="TYO93370.1"/>
    </source>
</evidence>
<dbReference type="Pfam" id="PF00582">
    <property type="entry name" value="Usp"/>
    <property type="match status" value="1"/>
</dbReference>
<proteinExistence type="predicted"/>
<keyword evidence="3" id="KW-1185">Reference proteome</keyword>
<dbReference type="InterPro" id="IPR006016">
    <property type="entry name" value="UspA"/>
</dbReference>
<gene>
    <name evidence="2" type="ORF">LX24_02700</name>
</gene>
<dbReference type="Gene3D" id="3.40.50.12370">
    <property type="match status" value="1"/>
</dbReference>
<feature type="domain" description="UspA" evidence="1">
    <location>
        <begin position="3"/>
        <end position="148"/>
    </location>
</feature>
<protein>
    <submittedName>
        <fullName evidence="2">Nucleotide-binding universal stress UspA family protein</fullName>
    </submittedName>
</protein>
<sequence>MGKQIIFVTDGSPSADRAGAMALDMAALMKINIKALYILDRGWGSLLGDEWINTSETRMKFFHWFEGELKDRAGQVLEEFRNRAQARGIPVETEIVTGNTLKVISRLASEPDTSLLVLPNPNSTKPAAAAGLKFNIRHLAQKIQCPLLLGPREPF</sequence>
<dbReference type="CDD" id="cd00293">
    <property type="entry name" value="USP-like"/>
    <property type="match status" value="1"/>
</dbReference>
<accession>A0A5S4ZN49</accession>
<dbReference type="EMBL" id="VNHM01000019">
    <property type="protein sequence ID" value="TYO93370.1"/>
    <property type="molecule type" value="Genomic_DNA"/>
</dbReference>
<evidence type="ECO:0000259" key="1">
    <source>
        <dbReference type="Pfam" id="PF00582"/>
    </source>
</evidence>
<reference evidence="2 3" key="1">
    <citation type="submission" date="2019-07" db="EMBL/GenBank/DDBJ databases">
        <title>Genomic Encyclopedia of Type Strains, Phase I: the one thousand microbial genomes (KMG-I) project.</title>
        <authorList>
            <person name="Kyrpides N."/>
        </authorList>
    </citation>
    <scope>NUCLEOTIDE SEQUENCE [LARGE SCALE GENOMIC DNA]</scope>
    <source>
        <strain evidence="2 3">DSM 6562</strain>
    </source>
</reference>
<dbReference type="Proteomes" id="UP000323166">
    <property type="component" value="Unassembled WGS sequence"/>
</dbReference>
<comment type="caution">
    <text evidence="2">The sequence shown here is derived from an EMBL/GenBank/DDBJ whole genome shotgun (WGS) entry which is preliminary data.</text>
</comment>
<evidence type="ECO:0000313" key="3">
    <source>
        <dbReference type="Proteomes" id="UP000323166"/>
    </source>
</evidence>
<organism evidence="2 3">
    <name type="scientific">Desulfallas thermosapovorans DSM 6562</name>
    <dbReference type="NCBI Taxonomy" id="1121431"/>
    <lineage>
        <taxon>Bacteria</taxon>
        <taxon>Bacillati</taxon>
        <taxon>Bacillota</taxon>
        <taxon>Clostridia</taxon>
        <taxon>Eubacteriales</taxon>
        <taxon>Desulfallaceae</taxon>
        <taxon>Desulfallas</taxon>
    </lineage>
</organism>
<dbReference type="AlphaFoldDB" id="A0A5S4ZN49"/>
<dbReference type="SUPFAM" id="SSF52402">
    <property type="entry name" value="Adenine nucleotide alpha hydrolases-like"/>
    <property type="match status" value="1"/>
</dbReference>
<dbReference type="RefSeq" id="WP_166512637.1">
    <property type="nucleotide sequence ID" value="NZ_VNHM01000019.1"/>
</dbReference>
<name>A0A5S4ZN49_9FIRM</name>